<evidence type="ECO:0000256" key="8">
    <source>
        <dbReference type="ARBA" id="ARBA00023180"/>
    </source>
</evidence>
<dbReference type="SMART" id="SM01360">
    <property type="entry name" value="A2M"/>
    <property type="match status" value="1"/>
</dbReference>
<feature type="signal peptide" evidence="9">
    <location>
        <begin position="1"/>
        <end position="23"/>
    </location>
</feature>
<dbReference type="FunFam" id="2.60.40.1930:FF:000001">
    <property type="entry name" value="CD109 isoform 3"/>
    <property type="match status" value="1"/>
</dbReference>
<dbReference type="InterPro" id="IPR019742">
    <property type="entry name" value="MacrogloblnA2_CS"/>
</dbReference>
<dbReference type="FunFam" id="1.50.10.20:FF:000001">
    <property type="entry name" value="CD109 isoform 1"/>
    <property type="match status" value="1"/>
</dbReference>
<dbReference type="Gene3D" id="6.20.50.160">
    <property type="match status" value="1"/>
</dbReference>
<evidence type="ECO:0000256" key="4">
    <source>
        <dbReference type="ARBA" id="ARBA00022690"/>
    </source>
</evidence>
<dbReference type="PANTHER" id="PTHR11412">
    <property type="entry name" value="MACROGLOBULIN / COMPLEMENT"/>
    <property type="match status" value="1"/>
</dbReference>
<dbReference type="InterPro" id="IPR013783">
    <property type="entry name" value="Ig-like_fold"/>
</dbReference>
<dbReference type="Gene3D" id="2.60.40.10">
    <property type="entry name" value="Immunoglobulins"/>
    <property type="match status" value="1"/>
</dbReference>
<protein>
    <recommendedName>
        <fullName evidence="15">Alpha-2-macroglobulin-like</fullName>
    </recommendedName>
</protein>
<dbReference type="SMART" id="SM01419">
    <property type="entry name" value="Thiol-ester_cl"/>
    <property type="match status" value="1"/>
</dbReference>
<dbReference type="Proteomes" id="UP000314982">
    <property type="component" value="Unassembled WGS sequence"/>
</dbReference>
<organism evidence="13 14">
    <name type="scientific">Hucho hucho</name>
    <name type="common">huchen</name>
    <dbReference type="NCBI Taxonomy" id="62062"/>
    <lineage>
        <taxon>Eukaryota</taxon>
        <taxon>Metazoa</taxon>
        <taxon>Chordata</taxon>
        <taxon>Craniata</taxon>
        <taxon>Vertebrata</taxon>
        <taxon>Euteleostomi</taxon>
        <taxon>Actinopterygii</taxon>
        <taxon>Neopterygii</taxon>
        <taxon>Teleostei</taxon>
        <taxon>Protacanthopterygii</taxon>
        <taxon>Salmoniformes</taxon>
        <taxon>Salmonidae</taxon>
        <taxon>Salmoninae</taxon>
        <taxon>Hucho</taxon>
    </lineage>
</organism>
<evidence type="ECO:0000259" key="11">
    <source>
        <dbReference type="SMART" id="SM01360"/>
    </source>
</evidence>
<keyword evidence="4" id="KW-0646">Protease inhibitor</keyword>
<evidence type="ECO:0000256" key="1">
    <source>
        <dbReference type="ARBA" id="ARBA00004613"/>
    </source>
</evidence>
<dbReference type="InterPro" id="IPR011626">
    <property type="entry name" value="Alpha-macroglobulin_TED"/>
</dbReference>
<comment type="similarity">
    <text evidence="2">Belongs to the protease inhibitor I39 (alpha-2-macroglobulin) family.</text>
</comment>
<evidence type="ECO:0000259" key="12">
    <source>
        <dbReference type="SMART" id="SM01361"/>
    </source>
</evidence>
<keyword evidence="3" id="KW-0964">Secreted</keyword>
<evidence type="ECO:0000256" key="9">
    <source>
        <dbReference type="SAM" id="SignalP"/>
    </source>
</evidence>
<evidence type="ECO:0008006" key="15">
    <source>
        <dbReference type="Google" id="ProtNLM"/>
    </source>
</evidence>
<evidence type="ECO:0000313" key="13">
    <source>
        <dbReference type="Ensembl" id="ENSHHUP00000071386.1"/>
    </source>
</evidence>
<dbReference type="Pfam" id="PF07677">
    <property type="entry name" value="A2M_recep"/>
    <property type="match status" value="1"/>
</dbReference>
<dbReference type="SUPFAM" id="SSF49410">
    <property type="entry name" value="Alpha-macroglobulin receptor domain"/>
    <property type="match status" value="1"/>
</dbReference>
<dbReference type="Pfam" id="PF01835">
    <property type="entry name" value="MG2"/>
    <property type="match status" value="1"/>
</dbReference>
<evidence type="ECO:0000256" key="2">
    <source>
        <dbReference type="ARBA" id="ARBA00010952"/>
    </source>
</evidence>
<dbReference type="Gene3D" id="2.60.40.1940">
    <property type="match status" value="1"/>
</dbReference>
<evidence type="ECO:0000313" key="14">
    <source>
        <dbReference type="Proteomes" id="UP000314982"/>
    </source>
</evidence>
<reference evidence="13" key="2">
    <citation type="submission" date="2025-08" db="UniProtKB">
        <authorList>
            <consortium name="Ensembl"/>
        </authorList>
    </citation>
    <scope>IDENTIFICATION</scope>
</reference>
<dbReference type="GO" id="GO:0007399">
    <property type="term" value="P:nervous system development"/>
    <property type="evidence" value="ECO:0007669"/>
    <property type="project" value="UniProtKB-ARBA"/>
</dbReference>
<sequence>MVPSGLQVWRWILFACFHWLCVCQETPRPVYMVATPAVIQAGSEAKLCASLLQPNETLVMTISLIANGQKKIILQESSDKEFHRCFQFQVSPALSDEVLNFKVEVRGEMFLSTEERKIMIKPYKPVTFIQTDKPIYNPGQTVQFRVITLDTSFSPVNQLVSVENDVHQNRIGQWVNTTSSSHILQLSYPLNSEAPVGSYAIVVWIGENKIYHHFKVKKYVLPKFEIKMNLTDEISIAQEEYKVEVCATYTYGQPVPGKAEVELCRPLGHNVLIPIRIDEKNPQGVPDYTPPCHKESIEMDQTGCASLVFNMSIFTKNAGQKMLIDRLSFNAKVEEEGTGKVNYIMSRLHINVVHFNNTPISDMLVYLLEEKDWSSHHLQNLTTDSHGIASFSLNTTSMPKENIKLIVNSKTLKTLYAQPQITHLTLPSRVYPALVEILENSIGIIIYYRIITVHVNVLSVTCSCVTATEGEVTLKLTVVPEIAPVVQVLVYSMLPSETVIAHSMNFPTEKCFRHKVSVEFSPSKAVPGEENTLQLSAQPGSLCGLSAVDQSVHIMEPGKRLDADKIFHLLPVKETKHIPYQLEDPVACLHVRPRRYVMPYARPTEEKNEPYEVFQKLGLKLATNLVLKVPSCLSYKGNQFHRSYMRYSHHPVAMDRLGMSQIGAAGGRVPPPPIQTVRAFFPETWIWDLVEVGESGTADMPLTVPDTITTWETEAFCLAPGGFGLAPPVELTVFQPFFLELTLPYSIIRGEHFELKATVFNYLSKCIMVSVTPAHSLDYTLTPLKDVQYSSCLCANGRKTFSWTMAPSILGVLNVSVSAEAVQSHAVCDNEIVNVPERGRIDTVKQSLLVKAEGTEKTDTYNWLLCPTGVTMTEEVELQLPKNVVDGSHRISLSVLGDILGRALKNLDGLLQMPYGCGEQNMALLAPNIYILEYLRNTEQLTPAIRDKATKFLTSGYQRQLNYKHFDGAYSTFGQGSGNTWLTAFVLRSFGKAKSFIYIDPVKIEQSKTWLESQQGKHGCFIRLGKLFNNRIKGGVTDEVTLTAYITASMLELNMSVSDPVVYSSLSCLRNSTSDLSNTYTTALLAYTFTLAGDMETRAQLLQHLDTIALQEGGLLHWTQTSSETSASLAVEISSYVLLASLSASPLSTTDLGYASRIVRWLVRQQNAYGGFSSTQDTVVALQALALYSTRVYSREGASTVTVQSPSGAQHLFEVNQINKLLYQERALQDTEGKYSVEVKGSACASVQVALHYNIPTPTDSTTLTIQVKPEVDCNSNSLRPRVTLKLQSQYHGKELTTNMIIVDLKMLSGFVPDPESLGRLPSLFAINHTLDIIQEVPVQNLKPAVVQIYDYYQPSRFISNPPQNLFFPLLFSNVWL</sequence>
<evidence type="ECO:0000256" key="3">
    <source>
        <dbReference type="ARBA" id="ARBA00022525"/>
    </source>
</evidence>
<dbReference type="SUPFAM" id="SSF81296">
    <property type="entry name" value="E set domains"/>
    <property type="match status" value="1"/>
</dbReference>
<dbReference type="CDD" id="cd02897">
    <property type="entry name" value="A2M_2"/>
    <property type="match status" value="1"/>
</dbReference>
<dbReference type="SMART" id="SM01359">
    <property type="entry name" value="A2M_N_2"/>
    <property type="match status" value="1"/>
</dbReference>
<feature type="domain" description="Alpha-2-macroglobulin bait region" evidence="10">
    <location>
        <begin position="403"/>
        <end position="555"/>
    </location>
</feature>
<dbReference type="Gene3D" id="2.60.120.1540">
    <property type="match status" value="1"/>
</dbReference>
<reference evidence="14" key="1">
    <citation type="submission" date="2018-06" db="EMBL/GenBank/DDBJ databases">
        <title>Genome assembly of Danube salmon.</title>
        <authorList>
            <person name="Macqueen D.J."/>
            <person name="Gundappa M.K."/>
        </authorList>
    </citation>
    <scope>NUCLEOTIDE SEQUENCE [LARGE SCALE GENOMIC DNA]</scope>
</reference>
<accession>A0A4W5Q2G6</accession>
<feature type="domain" description="Alpha-macroglobulin receptor-binding" evidence="12">
    <location>
        <begin position="1298"/>
        <end position="1363"/>
    </location>
</feature>
<dbReference type="Gene3D" id="2.20.130.20">
    <property type="match status" value="1"/>
</dbReference>
<keyword evidence="14" id="KW-1185">Reference proteome</keyword>
<dbReference type="GO" id="GO:0005615">
    <property type="term" value="C:extracellular space"/>
    <property type="evidence" value="ECO:0007669"/>
    <property type="project" value="InterPro"/>
</dbReference>
<keyword evidence="6" id="KW-0722">Serine protease inhibitor</keyword>
<dbReference type="InterPro" id="IPR001599">
    <property type="entry name" value="Macroglobln_a2"/>
</dbReference>
<dbReference type="STRING" id="62062.ENSHHUP00000071386"/>
<dbReference type="SMART" id="SM01361">
    <property type="entry name" value="A2M_recep"/>
    <property type="match status" value="1"/>
</dbReference>
<dbReference type="Gene3D" id="2.60.40.1930">
    <property type="match status" value="2"/>
</dbReference>
<dbReference type="Pfam" id="PF17791">
    <property type="entry name" value="MG3"/>
    <property type="match status" value="1"/>
</dbReference>
<dbReference type="InterPro" id="IPR009048">
    <property type="entry name" value="A-macroglobulin_rcpt-bd"/>
</dbReference>
<dbReference type="InterPro" id="IPR036595">
    <property type="entry name" value="A-macroglobulin_rcpt-bd_sf"/>
</dbReference>
<dbReference type="Gene3D" id="2.60.40.690">
    <property type="entry name" value="Alpha-macroglobulin, receptor-binding domain"/>
    <property type="match status" value="2"/>
</dbReference>
<dbReference type="InterPro" id="IPR011625">
    <property type="entry name" value="A2M_N_BRD"/>
</dbReference>
<dbReference type="InterPro" id="IPR002890">
    <property type="entry name" value="MG2"/>
</dbReference>
<dbReference type="FunFam" id="2.60.40.10:FF:000312">
    <property type="entry name" value="Alpha-2-macroglobulin like 1"/>
    <property type="match status" value="1"/>
</dbReference>
<dbReference type="PROSITE" id="PS00477">
    <property type="entry name" value="ALPHA_2_MACROGLOBULIN"/>
    <property type="match status" value="1"/>
</dbReference>
<comment type="subcellular location">
    <subcellularLocation>
        <location evidence="1">Secreted</location>
    </subcellularLocation>
</comment>
<dbReference type="Pfam" id="PF07678">
    <property type="entry name" value="TED_complement"/>
    <property type="match status" value="1"/>
</dbReference>
<feature type="chain" id="PRO_5021225140" description="Alpha-2-macroglobulin-like" evidence="9">
    <location>
        <begin position="24"/>
        <end position="1377"/>
    </location>
</feature>
<feature type="domain" description="Alpha-2-macroglobulin" evidence="11">
    <location>
        <begin position="684"/>
        <end position="773"/>
    </location>
</feature>
<dbReference type="GO" id="GO:0004867">
    <property type="term" value="F:serine-type endopeptidase inhibitor activity"/>
    <property type="evidence" value="ECO:0007669"/>
    <property type="project" value="UniProtKB-KW"/>
</dbReference>
<dbReference type="InterPro" id="IPR041813">
    <property type="entry name" value="A2M_TED"/>
</dbReference>
<dbReference type="PANTHER" id="PTHR11412:SF150">
    <property type="entry name" value="ALPHA-2-MACROGLOBULIN-RELATED"/>
    <property type="match status" value="1"/>
</dbReference>
<dbReference type="InterPro" id="IPR047565">
    <property type="entry name" value="Alpha-macroglob_thiol-ester_cl"/>
</dbReference>
<evidence type="ECO:0000256" key="7">
    <source>
        <dbReference type="ARBA" id="ARBA00023157"/>
    </source>
</evidence>
<dbReference type="Pfam" id="PF07703">
    <property type="entry name" value="A2M_BRD"/>
    <property type="match status" value="1"/>
</dbReference>
<evidence type="ECO:0000256" key="5">
    <source>
        <dbReference type="ARBA" id="ARBA00022729"/>
    </source>
</evidence>
<dbReference type="InterPro" id="IPR008930">
    <property type="entry name" value="Terpenoid_cyclase/PrenylTrfase"/>
</dbReference>
<dbReference type="SUPFAM" id="SSF48239">
    <property type="entry name" value="Terpenoid cyclases/Protein prenyltransferases"/>
    <property type="match status" value="1"/>
</dbReference>
<dbReference type="Gene3D" id="1.50.10.20">
    <property type="match status" value="1"/>
</dbReference>
<dbReference type="InterPro" id="IPR050473">
    <property type="entry name" value="A2M/Complement_sys"/>
</dbReference>
<dbReference type="InterPro" id="IPR041555">
    <property type="entry name" value="MG3"/>
</dbReference>
<name>A0A4W5Q2G6_9TELE</name>
<reference evidence="13" key="3">
    <citation type="submission" date="2025-09" db="UniProtKB">
        <authorList>
            <consortium name="Ensembl"/>
        </authorList>
    </citation>
    <scope>IDENTIFICATION</scope>
</reference>
<dbReference type="GeneTree" id="ENSGT00940000162996"/>
<keyword evidence="8" id="KW-0325">Glycoprotein</keyword>
<keyword evidence="5 9" id="KW-0732">Signal</keyword>
<dbReference type="Pfam" id="PF00207">
    <property type="entry name" value="A2M"/>
    <property type="match status" value="1"/>
</dbReference>
<evidence type="ECO:0000259" key="10">
    <source>
        <dbReference type="SMART" id="SM01359"/>
    </source>
</evidence>
<evidence type="ECO:0000256" key="6">
    <source>
        <dbReference type="ARBA" id="ARBA00022900"/>
    </source>
</evidence>
<dbReference type="Ensembl" id="ENSHHUT00000073760.1">
    <property type="protein sequence ID" value="ENSHHUP00000071386.1"/>
    <property type="gene ID" value="ENSHHUG00000041839.1"/>
</dbReference>
<dbReference type="InterPro" id="IPR014756">
    <property type="entry name" value="Ig_E-set"/>
</dbReference>
<keyword evidence="7" id="KW-1015">Disulfide bond</keyword>
<proteinExistence type="inferred from homology"/>